<feature type="compositionally biased region" description="Polar residues" evidence="1">
    <location>
        <begin position="136"/>
        <end position="146"/>
    </location>
</feature>
<dbReference type="GO" id="GO:0000781">
    <property type="term" value="C:chromosome, telomeric region"/>
    <property type="evidence" value="ECO:0007669"/>
    <property type="project" value="InterPro"/>
</dbReference>
<feature type="compositionally biased region" description="Pro residues" evidence="1">
    <location>
        <begin position="498"/>
        <end position="507"/>
    </location>
</feature>
<feature type="compositionally biased region" description="Polar residues" evidence="1">
    <location>
        <begin position="1364"/>
        <end position="1378"/>
    </location>
</feature>
<feature type="region of interest" description="Disordered" evidence="1">
    <location>
        <begin position="1109"/>
        <end position="1140"/>
    </location>
</feature>
<dbReference type="Proteomes" id="UP001324427">
    <property type="component" value="Unassembled WGS sequence"/>
</dbReference>
<name>A0AAV9JH95_9PEZI</name>
<dbReference type="CDD" id="cd04497">
    <property type="entry name" value="hPOT1_OB1_like"/>
    <property type="match status" value="1"/>
</dbReference>
<organism evidence="3 4">
    <name type="scientific">Oleoguttula mirabilis</name>
    <dbReference type="NCBI Taxonomy" id="1507867"/>
    <lineage>
        <taxon>Eukaryota</taxon>
        <taxon>Fungi</taxon>
        <taxon>Dikarya</taxon>
        <taxon>Ascomycota</taxon>
        <taxon>Pezizomycotina</taxon>
        <taxon>Dothideomycetes</taxon>
        <taxon>Dothideomycetidae</taxon>
        <taxon>Mycosphaerellales</taxon>
        <taxon>Teratosphaeriaceae</taxon>
        <taxon>Oleoguttula</taxon>
    </lineage>
</organism>
<feature type="compositionally biased region" description="Acidic residues" evidence="1">
    <location>
        <begin position="805"/>
        <end position="819"/>
    </location>
</feature>
<accession>A0AAV9JH95</accession>
<feature type="region of interest" description="Disordered" evidence="1">
    <location>
        <begin position="1259"/>
        <end position="1286"/>
    </location>
</feature>
<dbReference type="InterPro" id="IPR012340">
    <property type="entry name" value="NA-bd_OB-fold"/>
</dbReference>
<feature type="region of interest" description="Disordered" evidence="1">
    <location>
        <begin position="273"/>
        <end position="308"/>
    </location>
</feature>
<feature type="region of interest" description="Disordered" evidence="1">
    <location>
        <begin position="355"/>
        <end position="538"/>
    </location>
</feature>
<feature type="region of interest" description="Disordered" evidence="1">
    <location>
        <begin position="128"/>
        <end position="150"/>
    </location>
</feature>
<dbReference type="GO" id="GO:0003677">
    <property type="term" value="F:DNA binding"/>
    <property type="evidence" value="ECO:0007669"/>
    <property type="project" value="InterPro"/>
</dbReference>
<feature type="region of interest" description="Disordered" evidence="1">
    <location>
        <begin position="603"/>
        <end position="860"/>
    </location>
</feature>
<feature type="region of interest" description="Disordered" evidence="1">
    <location>
        <begin position="220"/>
        <end position="260"/>
    </location>
</feature>
<feature type="compositionally biased region" description="Polar residues" evidence="1">
    <location>
        <begin position="366"/>
        <end position="376"/>
    </location>
</feature>
<dbReference type="SMART" id="SM00976">
    <property type="entry name" value="Telo_bind"/>
    <property type="match status" value="1"/>
</dbReference>
<feature type="compositionally biased region" description="Basic and acidic residues" evidence="1">
    <location>
        <begin position="617"/>
        <end position="627"/>
    </location>
</feature>
<reference evidence="3 4" key="1">
    <citation type="submission" date="2021-11" db="EMBL/GenBank/DDBJ databases">
        <title>Black yeast isolated from Biological Soil Crust.</title>
        <authorList>
            <person name="Kurbessoian T."/>
        </authorList>
    </citation>
    <scope>NUCLEOTIDE SEQUENCE [LARGE SCALE GENOMIC DNA]</scope>
    <source>
        <strain evidence="3 4">CCFEE 5522</strain>
    </source>
</reference>
<evidence type="ECO:0000313" key="4">
    <source>
        <dbReference type="Proteomes" id="UP001324427"/>
    </source>
</evidence>
<keyword evidence="4" id="KW-1185">Reference proteome</keyword>
<feature type="compositionally biased region" description="Basic and acidic residues" evidence="1">
    <location>
        <begin position="456"/>
        <end position="496"/>
    </location>
</feature>
<gene>
    <name evidence="3" type="ORF">LTR36_004417</name>
</gene>
<dbReference type="GO" id="GO:0000723">
    <property type="term" value="P:telomere maintenance"/>
    <property type="evidence" value="ECO:0007669"/>
    <property type="project" value="InterPro"/>
</dbReference>
<feature type="region of interest" description="Disordered" evidence="1">
    <location>
        <begin position="957"/>
        <end position="1003"/>
    </location>
</feature>
<evidence type="ECO:0000256" key="1">
    <source>
        <dbReference type="SAM" id="MobiDB-lite"/>
    </source>
</evidence>
<feature type="region of interest" description="Disordered" evidence="1">
    <location>
        <begin position="1306"/>
        <end position="1379"/>
    </location>
</feature>
<feature type="compositionally biased region" description="Polar residues" evidence="1">
    <location>
        <begin position="241"/>
        <end position="254"/>
    </location>
</feature>
<sequence length="1670" mass="179191">MEAIPIQSLDPGVAPPAERSIRAVVTLSWPYSSSTKQCAFLLADPDARLRSRKGQVRVRFTGSSAEAVAKARIGISDEVVLRLEGARWAEHDVGSTRTPGRSVDGELVFGMRLGLTVARAGGDVEINVDAPLSPPRTANGNENAGTGTPLPRAVSGLRSSLGGVAGGVPIYSSPAFAKRLRLSGEYFLDSAYDPFMDGAGDMPLRKKLRTSFGGVGQWRYAQRSPSPVKDAPNSDIERGTTQRAVTEEAQSSDNVMLDGTHDDKVEPAIADRIGSPMQPAPQPDKLPTVDDVSPIPESAPAPVPQTESADGQFTTLGDMPGIQTKAAQIFANMLPPPLPRLQTFDTRPIIPQTQDADDANAERQHSPSTPTLQAVPNSALPLPSPFPTKAVQPLLDHAESESSPGLLEEPAGVLEDTAAPDSVAMIPDSPVDTVQGQDVHRAPEPPGTDVRDDDSQDRNDTHDDHEPRRTKKTLEKTGQELAAERETELKRAEQEARQPPPPHPVPRTPAKLPPSVFSLDGATSAAPHSQRTPQSERERVMAQTFKSLFGFRTSPEPPPPPSVLPEPATPTPLFRLSGMARTRLGALSTATQDAQPALVKEVEIAETQEDLGGFTDENAHEDVREPVEVASSPAPDDLAAQASHGHSPQEAASDTKLRSPSRSPAPAPFPEEELDTVPNPTAADSFVQADMGEIDEARSDFDLQPPPSTSYGAAEQSDRAPHISARPQPLAEPAQTLELKQPRSSAVTVIELDSSSDAEQEDRPSRNAAVPVRFETADVDARPDDESVEAEADLSSPLATSQVDEMGDEIMQDVTEDGDDLQRQTQMQAAEEGFPPQLFSSSPAPRADEQPPLGHAVFPDGSIAYFPTERVVEDSQDEVSATLSTQATPTADEEAEVIAVPDREPIAVEDADSIAVPDREPLQKPASVATSPAEPHHHNDVEMEEVAATPIAPVAFEPDEHRVPPPSTAQTAVIELGSSSPADETMLFSPEAYERSPSAPQTQIRIEDMTYRQHDAATSTEVMSPSPLKHTTFFSEAVSPSPPAPVTQIPLVGVPPGQLDAEAAIEVRSSSPPEETAEAVLSASPPVTQVRLNGVQPDAELAVEFQSSSPVEETVKAPTPSPPAAVTQIGSDGSTHRPPDVEAAVEVGFPSPIEEAAPFAQASETSQASIATQIQVENLSDRQPDDEDALQRSLMEEFVEADVLRSLSQAQRTAAAERERDYGTEVNDSIPFETQIPMDATAYQSQEHTMQLPITDTRDAVSYPTLPPSPLASKPQQEHQESHVVQQVPAETVTSVLPPTPQLTQVKSDVQAREPHPAVSQEAATASPQSEDDLAVRDKAPPAEQEAVDASLHAPQGAGDHLEPSTNERAPYNSTTIKTPARKSITARLSNVPDVISAWFSPKRSSGVADETPTKPALSIEVEDDMVSTAEGPHVPGARTSQLNSHRAEAALYVDITRTKSNGISTPLGYFTSLSRVEENLNTSSQQAFGTTTIDVLAVVTDSTKAPERAKTGQRDFFTVFRISEASLQAGSNIRVEVFRPWKAKLPVAEVGDVVLLRAFAVKSRKRQPYLLSTDMSSWCVWRFADAKVAHENEGKPAWARKRSNSASLGVREEVKGPPVELGDEERHHARALREWWVALHPEAISERVAGGREDVEMDGLISPRLPAKL</sequence>
<feature type="compositionally biased region" description="Low complexity" evidence="1">
    <location>
        <begin position="401"/>
        <end position="410"/>
    </location>
</feature>
<evidence type="ECO:0000259" key="2">
    <source>
        <dbReference type="SMART" id="SM00976"/>
    </source>
</evidence>
<dbReference type="EMBL" id="JAVFHQ010000026">
    <property type="protein sequence ID" value="KAK4544207.1"/>
    <property type="molecule type" value="Genomic_DNA"/>
</dbReference>
<feature type="compositionally biased region" description="Polar residues" evidence="1">
    <location>
        <begin position="742"/>
        <end position="753"/>
    </location>
</feature>
<dbReference type="Gene3D" id="2.40.50.140">
    <property type="entry name" value="Nucleic acid-binding proteins"/>
    <property type="match status" value="1"/>
</dbReference>
<feature type="region of interest" description="Disordered" evidence="1">
    <location>
        <begin position="550"/>
        <end position="573"/>
    </location>
</feature>
<feature type="region of interest" description="Disordered" evidence="1">
    <location>
        <begin position="911"/>
        <end position="936"/>
    </location>
</feature>
<comment type="caution">
    <text evidence="3">The sequence shown here is derived from an EMBL/GenBank/DDBJ whole genome shotgun (WGS) entry which is preliminary data.</text>
</comment>
<feature type="compositionally biased region" description="Basic and acidic residues" evidence="1">
    <location>
        <begin position="775"/>
        <end position="785"/>
    </location>
</feature>
<proteinExistence type="predicted"/>
<feature type="domain" description="Telomeric single stranded DNA binding POT1/Cdc13" evidence="2">
    <location>
        <begin position="1471"/>
        <end position="1638"/>
    </location>
</feature>
<dbReference type="InterPro" id="IPR011564">
    <property type="entry name" value="Telomer_end-bd_POT1/Cdc13"/>
</dbReference>
<dbReference type="Pfam" id="PF02765">
    <property type="entry name" value="POT1"/>
    <property type="match status" value="1"/>
</dbReference>
<feature type="compositionally biased region" description="Pro residues" evidence="1">
    <location>
        <begin position="555"/>
        <end position="570"/>
    </location>
</feature>
<evidence type="ECO:0000313" key="3">
    <source>
        <dbReference type="EMBL" id="KAK4544207.1"/>
    </source>
</evidence>
<dbReference type="SUPFAM" id="SSF50249">
    <property type="entry name" value="Nucleic acid-binding proteins"/>
    <property type="match status" value="1"/>
</dbReference>
<protein>
    <recommendedName>
        <fullName evidence="2">Telomeric single stranded DNA binding POT1/Cdc13 domain-containing protein</fullName>
    </recommendedName>
</protein>